<accession>A0A816J4M0</accession>
<proteinExistence type="predicted"/>
<sequence length="41" mass="5024">MAHSELFQSPIVSLSWIWKESVEKRRVEGAWYPFFIVQWRV</sequence>
<organism evidence="1">
    <name type="scientific">Brassica napus</name>
    <name type="common">Rape</name>
    <dbReference type="NCBI Taxonomy" id="3708"/>
    <lineage>
        <taxon>Eukaryota</taxon>
        <taxon>Viridiplantae</taxon>
        <taxon>Streptophyta</taxon>
        <taxon>Embryophyta</taxon>
        <taxon>Tracheophyta</taxon>
        <taxon>Spermatophyta</taxon>
        <taxon>Magnoliopsida</taxon>
        <taxon>eudicotyledons</taxon>
        <taxon>Gunneridae</taxon>
        <taxon>Pentapetalae</taxon>
        <taxon>rosids</taxon>
        <taxon>malvids</taxon>
        <taxon>Brassicales</taxon>
        <taxon>Brassicaceae</taxon>
        <taxon>Brassiceae</taxon>
        <taxon>Brassica</taxon>
    </lineage>
</organism>
<name>A0A816J4M0_BRANA</name>
<reference evidence="1" key="1">
    <citation type="submission" date="2021-01" db="EMBL/GenBank/DDBJ databases">
        <authorList>
            <consortium name="Genoscope - CEA"/>
            <person name="William W."/>
        </authorList>
    </citation>
    <scope>NUCLEOTIDE SEQUENCE</scope>
</reference>
<dbReference type="Proteomes" id="UP001295469">
    <property type="component" value="Chromosome C09"/>
</dbReference>
<gene>
    <name evidence="1" type="ORF">DARMORV10_C09P23780.1</name>
</gene>
<evidence type="ECO:0000313" key="1">
    <source>
        <dbReference type="EMBL" id="CAF1727726.1"/>
    </source>
</evidence>
<dbReference type="AlphaFoldDB" id="A0A816J4M0"/>
<protein>
    <submittedName>
        <fullName evidence="1">(rape) hypothetical protein</fullName>
    </submittedName>
</protein>
<dbReference type="EMBL" id="HG994373">
    <property type="protein sequence ID" value="CAF1727726.1"/>
    <property type="molecule type" value="Genomic_DNA"/>
</dbReference>